<protein>
    <submittedName>
        <fullName evidence="1">Uncharacterized protein</fullName>
    </submittedName>
</protein>
<comment type="caution">
    <text evidence="1">The sequence shown here is derived from an EMBL/GenBank/DDBJ whole genome shotgun (WGS) entry which is preliminary data.</text>
</comment>
<dbReference type="Proteomes" id="UP001295423">
    <property type="component" value="Unassembled WGS sequence"/>
</dbReference>
<gene>
    <name evidence="1" type="ORF">CYCCA115_LOCUS9637</name>
</gene>
<reference evidence="1" key="1">
    <citation type="submission" date="2023-08" db="EMBL/GenBank/DDBJ databases">
        <authorList>
            <person name="Audoor S."/>
            <person name="Bilcke G."/>
        </authorList>
    </citation>
    <scope>NUCLEOTIDE SEQUENCE</scope>
</reference>
<sequence>MNRSSCTPATEALNRLLKHQDSESLFREESQRVRKKARSLGKRSSSQHMFDLTSILEASEQIKGLHSFPIIEWPTMENNKDIADVRASQMPLIDSLIKSTIVRRQR</sequence>
<accession>A0AAD2FKM5</accession>
<organism evidence="1 2">
    <name type="scientific">Cylindrotheca closterium</name>
    <dbReference type="NCBI Taxonomy" id="2856"/>
    <lineage>
        <taxon>Eukaryota</taxon>
        <taxon>Sar</taxon>
        <taxon>Stramenopiles</taxon>
        <taxon>Ochrophyta</taxon>
        <taxon>Bacillariophyta</taxon>
        <taxon>Bacillariophyceae</taxon>
        <taxon>Bacillariophycidae</taxon>
        <taxon>Bacillariales</taxon>
        <taxon>Bacillariaceae</taxon>
        <taxon>Cylindrotheca</taxon>
    </lineage>
</organism>
<dbReference type="EMBL" id="CAKOGP040001446">
    <property type="protein sequence ID" value="CAJ1945493.1"/>
    <property type="molecule type" value="Genomic_DNA"/>
</dbReference>
<dbReference type="AlphaFoldDB" id="A0AAD2FKM5"/>
<proteinExistence type="predicted"/>
<evidence type="ECO:0000313" key="2">
    <source>
        <dbReference type="Proteomes" id="UP001295423"/>
    </source>
</evidence>
<evidence type="ECO:0000313" key="1">
    <source>
        <dbReference type="EMBL" id="CAJ1945493.1"/>
    </source>
</evidence>
<keyword evidence="2" id="KW-1185">Reference proteome</keyword>
<name>A0AAD2FKM5_9STRA</name>